<name>C7N4S2_SLAHD</name>
<organism evidence="2 3">
    <name type="scientific">Slackia heliotrinireducens (strain ATCC 29202 / DSM 20476 / NCTC 11029 / RHS 1)</name>
    <name type="common">Peptococcus heliotrinreducens</name>
    <dbReference type="NCBI Taxonomy" id="471855"/>
    <lineage>
        <taxon>Bacteria</taxon>
        <taxon>Bacillati</taxon>
        <taxon>Actinomycetota</taxon>
        <taxon>Coriobacteriia</taxon>
        <taxon>Eggerthellales</taxon>
        <taxon>Eggerthellaceae</taxon>
        <taxon>Slackia</taxon>
    </lineage>
</organism>
<reference evidence="2 3" key="1">
    <citation type="journal article" date="2009" name="Stand. Genomic Sci.">
        <title>Complete genome sequence of Slackia heliotrinireducens type strain (RHS 1).</title>
        <authorList>
            <person name="Pukall R."/>
            <person name="Lapidus A."/>
            <person name="Nolan M."/>
            <person name="Copeland A."/>
            <person name="Glavina Del Rio T."/>
            <person name="Lucas S."/>
            <person name="Chen F."/>
            <person name="Tice H."/>
            <person name="Cheng J.F."/>
            <person name="Chertkov O."/>
            <person name="Bruce D."/>
            <person name="Goodwin L."/>
            <person name="Kuske C."/>
            <person name="Brettin T."/>
            <person name="Detter J.C."/>
            <person name="Han C."/>
            <person name="Pitluck S."/>
            <person name="Pati A."/>
            <person name="Mavrommatis K."/>
            <person name="Ivanova N."/>
            <person name="Ovchinnikova G."/>
            <person name="Chen A."/>
            <person name="Palaniappan K."/>
            <person name="Schneider S."/>
            <person name="Rohde M."/>
            <person name="Chain P."/>
            <person name="D'haeseleer P."/>
            <person name="Goker M."/>
            <person name="Bristow J."/>
            <person name="Eisen J.A."/>
            <person name="Markowitz V."/>
            <person name="Kyrpides N.C."/>
            <person name="Klenk H.P."/>
            <person name="Hugenholtz P."/>
        </authorList>
    </citation>
    <scope>NUCLEOTIDE SEQUENCE [LARGE SCALE GENOMIC DNA]</scope>
    <source>
        <strain evidence="3">ATCC 29202 / DSM 20476 / NCTC 11029 / RHS 1</strain>
    </source>
</reference>
<dbReference type="AlphaFoldDB" id="C7N4S2"/>
<sequence>MGSVTGVYPKSRMDDYSWDELARIARVMSAAGGKWRGIEVAKEYNLCTPSGSLNGAQKKTLRLKNGLCTDAVIIGLMHDKRAYSDDLAGISFQTVNCVTFVPMNSYGGNRYGWQGSDLRHWLNSEFLRFLPDDLSRSIIPVEKRTNNKGKTNGSSDVTETNDQIWVPSLVELVGLLDRDSFLDHARFTADIYNAEGKQYELYKYYDVVFGGGCSEISKEWCWWERSCLPTYDDLWWVVNKMGFVDRSRDPASNGGVAPCFCL</sequence>
<dbReference type="HOGENOM" id="CLU_1061292_0_0_11"/>
<dbReference type="Pfam" id="PF19789">
    <property type="entry name" value="DUF6273"/>
    <property type="match status" value="1"/>
</dbReference>
<protein>
    <recommendedName>
        <fullName evidence="1">DUF6273 domain-containing protein</fullName>
    </recommendedName>
</protein>
<accession>C7N4S2</accession>
<dbReference type="Proteomes" id="UP000002026">
    <property type="component" value="Chromosome"/>
</dbReference>
<evidence type="ECO:0000259" key="1">
    <source>
        <dbReference type="Pfam" id="PF19789"/>
    </source>
</evidence>
<dbReference type="EMBL" id="CP001684">
    <property type="protein sequence ID" value="ACV21907.1"/>
    <property type="molecule type" value="Genomic_DNA"/>
</dbReference>
<dbReference type="InterPro" id="IPR046240">
    <property type="entry name" value="DUF6273"/>
</dbReference>
<gene>
    <name evidence="2" type="ordered locus">Shel_08560</name>
</gene>
<dbReference type="eggNOG" id="COG3827">
    <property type="taxonomic scope" value="Bacteria"/>
</dbReference>
<dbReference type="RefSeq" id="WP_012798011.1">
    <property type="nucleotide sequence ID" value="NC_013165.1"/>
</dbReference>
<evidence type="ECO:0000313" key="3">
    <source>
        <dbReference type="Proteomes" id="UP000002026"/>
    </source>
</evidence>
<evidence type="ECO:0000313" key="2">
    <source>
        <dbReference type="EMBL" id="ACV21907.1"/>
    </source>
</evidence>
<dbReference type="KEGG" id="shi:Shel_08560"/>
<proteinExistence type="predicted"/>
<keyword evidence="3" id="KW-1185">Reference proteome</keyword>
<feature type="domain" description="DUF6273" evidence="1">
    <location>
        <begin position="109"/>
        <end position="262"/>
    </location>
</feature>
<dbReference type="STRING" id="471855.Shel_08560"/>